<accession>A0A178Y6S2</accession>
<dbReference type="EMBL" id="LNQB01000081">
    <property type="protein sequence ID" value="OAP43141.1"/>
    <property type="molecule type" value="Genomic_DNA"/>
</dbReference>
<dbReference type="PIRSF" id="PIRSF015736">
    <property type="entry name" value="MI"/>
    <property type="match status" value="1"/>
</dbReference>
<proteinExistence type="predicted"/>
<dbReference type="OrthoDB" id="9816064at2"/>
<evidence type="ECO:0008006" key="3">
    <source>
        <dbReference type="Google" id="ProtNLM"/>
    </source>
</evidence>
<dbReference type="PANTHER" id="PTHR40267">
    <property type="entry name" value="BLR3294 PROTEIN"/>
    <property type="match status" value="1"/>
</dbReference>
<keyword evidence="2" id="KW-1185">Reference proteome</keyword>
<dbReference type="InterPro" id="IPR053714">
    <property type="entry name" value="Iso_Racemase_Enz_sf"/>
</dbReference>
<protein>
    <recommendedName>
        <fullName evidence="3">Asp/Glu racemase</fullName>
    </recommendedName>
</protein>
<dbReference type="STRING" id="36856.ATB98_15680"/>
<dbReference type="PANTHER" id="PTHR40267:SF1">
    <property type="entry name" value="BLR3294 PROTEIN"/>
    <property type="match status" value="1"/>
</dbReference>
<sequence>MLADVAIPEIRQVPVPGGRLEDNYGEKIRIGLIALCDDVAVDRDFARMIPDDRVALITSRILLEQPNSERTFLAMADRIPDTVRLLCPSLRLDSVVFGCTSATSFIGEARVTELVLSARQGVNVTNPGTGAITALTELNAKRVSVITPYTAANTENVVRMLAKGGIQSVQVSCFGFDTDMGIGSVPRDAYVEVARNTNHQDAEAIFVSCTATKALDAIDEIEAATGLPCVTSNQAAFWHALRMAGWNEPIAGFGRLMRNCW</sequence>
<reference evidence="1 2" key="1">
    <citation type="submission" date="2015-11" db="EMBL/GenBank/DDBJ databases">
        <title>Ensifer anhuiense sp. nov., an effective nitrogen fixation bacterium with Glycine soja.</title>
        <authorList>
            <person name="Yan H."/>
            <person name="Chen W."/>
        </authorList>
    </citation>
    <scope>NUCLEOTIDE SEQUENCE [LARGE SCALE GENOMIC DNA]</scope>
    <source>
        <strain evidence="1 2">LMG 7837</strain>
    </source>
</reference>
<dbReference type="Gene3D" id="3.40.50.12500">
    <property type="match status" value="1"/>
</dbReference>
<evidence type="ECO:0000313" key="1">
    <source>
        <dbReference type="EMBL" id="OAP43141.1"/>
    </source>
</evidence>
<dbReference type="InterPro" id="IPR026286">
    <property type="entry name" value="MaiA/AMDase"/>
</dbReference>
<dbReference type="Pfam" id="PF17645">
    <property type="entry name" value="Amdase"/>
    <property type="match status" value="1"/>
</dbReference>
<evidence type="ECO:0000313" key="2">
    <source>
        <dbReference type="Proteomes" id="UP000078507"/>
    </source>
</evidence>
<name>A0A178Y6S2_SINSA</name>
<dbReference type="Proteomes" id="UP000078507">
    <property type="component" value="Unassembled WGS sequence"/>
</dbReference>
<comment type="caution">
    <text evidence="1">The sequence shown here is derived from an EMBL/GenBank/DDBJ whole genome shotgun (WGS) entry which is preliminary data.</text>
</comment>
<dbReference type="AlphaFoldDB" id="A0A178Y6S2"/>
<gene>
    <name evidence="1" type="ORF">ATB98_15680</name>
</gene>
<organism evidence="1 2">
    <name type="scientific">Sinorhizobium saheli</name>
    <dbReference type="NCBI Taxonomy" id="36856"/>
    <lineage>
        <taxon>Bacteria</taxon>
        <taxon>Pseudomonadati</taxon>
        <taxon>Pseudomonadota</taxon>
        <taxon>Alphaproteobacteria</taxon>
        <taxon>Hyphomicrobiales</taxon>
        <taxon>Rhizobiaceae</taxon>
        <taxon>Sinorhizobium/Ensifer group</taxon>
        <taxon>Sinorhizobium</taxon>
    </lineage>
</organism>